<dbReference type="KEGG" id="nnu:104596133"/>
<keyword evidence="3" id="KW-1185">Reference proteome</keyword>
<keyword evidence="1" id="KW-0812">Transmembrane</keyword>
<dbReference type="InterPro" id="IPR056059">
    <property type="entry name" value="DUF7642"/>
</dbReference>
<dbReference type="GeneID" id="104596133"/>
<evidence type="ECO:0000313" key="4">
    <source>
        <dbReference type="RefSeq" id="XP_010255465.1"/>
    </source>
</evidence>
<name>A0A1U8A2R5_NELNU</name>
<proteinExistence type="predicted"/>
<dbReference type="OMA" id="DTIIWIS"/>
<dbReference type="PANTHER" id="PTHR35410:SF2">
    <property type="entry name" value="OS02G0640200 PROTEIN"/>
    <property type="match status" value="1"/>
</dbReference>
<dbReference type="eggNOG" id="ENOG502QPIU">
    <property type="taxonomic scope" value="Eukaryota"/>
</dbReference>
<evidence type="ECO:0000313" key="3">
    <source>
        <dbReference type="Proteomes" id="UP000189703"/>
    </source>
</evidence>
<accession>A0A1U8A2R5</accession>
<keyword evidence="1" id="KW-1133">Transmembrane helix</keyword>
<dbReference type="RefSeq" id="XP_010255465.1">
    <property type="nucleotide sequence ID" value="XM_010257163.2"/>
</dbReference>
<reference evidence="4" key="1">
    <citation type="submission" date="2025-08" db="UniProtKB">
        <authorList>
            <consortium name="RefSeq"/>
        </authorList>
    </citation>
    <scope>IDENTIFICATION</scope>
</reference>
<organism evidence="3 4">
    <name type="scientific">Nelumbo nucifera</name>
    <name type="common">Sacred lotus</name>
    <dbReference type="NCBI Taxonomy" id="4432"/>
    <lineage>
        <taxon>Eukaryota</taxon>
        <taxon>Viridiplantae</taxon>
        <taxon>Streptophyta</taxon>
        <taxon>Embryophyta</taxon>
        <taxon>Tracheophyta</taxon>
        <taxon>Spermatophyta</taxon>
        <taxon>Magnoliopsida</taxon>
        <taxon>Proteales</taxon>
        <taxon>Nelumbonaceae</taxon>
        <taxon>Nelumbo</taxon>
    </lineage>
</organism>
<protein>
    <submittedName>
        <fullName evidence="4">Uncharacterized protein LOC104596133 isoform X1</fullName>
    </submittedName>
</protein>
<dbReference type="Proteomes" id="UP000189703">
    <property type="component" value="Unplaced"/>
</dbReference>
<gene>
    <name evidence="4" type="primary">LOC104596133</name>
</gene>
<evidence type="ECO:0000256" key="1">
    <source>
        <dbReference type="SAM" id="Phobius"/>
    </source>
</evidence>
<sequence length="291" mass="32509">MKPFENGMLTGHAIGLREHSSSNQLLLADPVADFDDEEAEIPGRILYRASFEELAESHMQYDTVIWILIALLLVLAWGVGIIMLLYLPVRRYVLQKDIFSRKLYVTPDEIVYKVSRPSFLPFWGVIKIEKHIPLALVIDIIIEQGTRQDICGCLQSVYGIHTLRVEHITHGKAAPVDQLQVQGVSNPGLLRKIIITEAAKIIQEVSISLKTSHIGEGASTPVRMASLSETQPVGRSPSKSWKVTGSLQRALQETRTAVPSDLLLHRLEEVKQSVKRIESIIEKSQVLPEGN</sequence>
<dbReference type="Pfam" id="PF24649">
    <property type="entry name" value="DUF7642"/>
    <property type="match status" value="1"/>
</dbReference>
<feature type="domain" description="DUF7642" evidence="2">
    <location>
        <begin position="96"/>
        <end position="202"/>
    </location>
</feature>
<keyword evidence="1" id="KW-0472">Membrane</keyword>
<feature type="transmembrane region" description="Helical" evidence="1">
    <location>
        <begin position="64"/>
        <end position="87"/>
    </location>
</feature>
<dbReference type="InParanoid" id="A0A1U8A2R5"/>
<evidence type="ECO:0000259" key="2">
    <source>
        <dbReference type="Pfam" id="PF24649"/>
    </source>
</evidence>
<dbReference type="AlphaFoldDB" id="A0A1U8A2R5"/>
<dbReference type="OrthoDB" id="785244at2759"/>
<dbReference type="PANTHER" id="PTHR35410">
    <property type="entry name" value="EXPRESSED PROTEIN"/>
    <property type="match status" value="1"/>
</dbReference>